<evidence type="ECO:0000256" key="3">
    <source>
        <dbReference type="SAM" id="MobiDB-lite"/>
    </source>
</evidence>
<dbReference type="InterPro" id="IPR012884">
    <property type="entry name" value="Excisionase-like"/>
</dbReference>
<sequence>MAYITLSEWNRRQPRPRCMETVRRLVRSGMIFPAPIRDGREYLVEENACKLTQNKNIGPSSALHPTLLSRIRHGTPEKP</sequence>
<dbReference type="Pfam" id="PF07825">
    <property type="entry name" value="Exc"/>
    <property type="match status" value="1"/>
</dbReference>
<feature type="region of interest" description="Disordered" evidence="3">
    <location>
        <begin position="55"/>
        <end position="79"/>
    </location>
</feature>
<protein>
    <submittedName>
        <fullName evidence="5">Excisionase</fullName>
    </submittedName>
</protein>
<keyword evidence="6" id="KW-1185">Reference proteome</keyword>
<evidence type="ECO:0000313" key="5">
    <source>
        <dbReference type="EMBL" id="QZN97911.1"/>
    </source>
</evidence>
<gene>
    <name evidence="5" type="ORF">K6K13_02720</name>
</gene>
<evidence type="ECO:0000259" key="4">
    <source>
        <dbReference type="Pfam" id="PF07825"/>
    </source>
</evidence>
<dbReference type="InterPro" id="IPR009061">
    <property type="entry name" value="DNA-bd_dom_put_sf"/>
</dbReference>
<evidence type="ECO:0000256" key="2">
    <source>
        <dbReference type="ARBA" id="ARBA00023172"/>
    </source>
</evidence>
<name>A0ABX9AV82_9ENTR</name>
<proteinExistence type="predicted"/>
<keyword evidence="1" id="KW-0238">DNA-binding</keyword>
<organism evidence="5 6">
    <name type="scientific">Symbiopectobacterium purcellii</name>
    <dbReference type="NCBI Taxonomy" id="2871826"/>
    <lineage>
        <taxon>Bacteria</taxon>
        <taxon>Pseudomonadati</taxon>
        <taxon>Pseudomonadota</taxon>
        <taxon>Gammaproteobacteria</taxon>
        <taxon>Enterobacterales</taxon>
        <taxon>Enterobacteriaceae</taxon>
    </lineage>
</organism>
<evidence type="ECO:0000256" key="1">
    <source>
        <dbReference type="ARBA" id="ARBA00023125"/>
    </source>
</evidence>
<dbReference type="InterPro" id="IPR038137">
    <property type="entry name" value="Excisionase-like_sf"/>
</dbReference>
<reference evidence="5 6" key="1">
    <citation type="submission" date="2021-08" db="EMBL/GenBank/DDBJ databases">
        <title>Culture and genomic analysis of Symbiopectobacterium purcellii sp. nov. gen. nov., isolated from the leafhopper Empoasca decipiens.</title>
        <authorList>
            <person name="Nadal-Jimenez P."/>
            <person name="Siozios S."/>
            <person name="Halliday N."/>
            <person name="Camara M."/>
            <person name="Hurst G.D.D."/>
        </authorList>
    </citation>
    <scope>NUCLEOTIDE SEQUENCE [LARGE SCALE GENOMIC DNA]</scope>
    <source>
        <strain evidence="5 6">SyEd1</strain>
    </source>
</reference>
<evidence type="ECO:0000313" key="6">
    <source>
        <dbReference type="Proteomes" id="UP000825886"/>
    </source>
</evidence>
<dbReference type="EMBL" id="CP081864">
    <property type="protein sequence ID" value="QZN97911.1"/>
    <property type="molecule type" value="Genomic_DNA"/>
</dbReference>
<dbReference type="Gene3D" id="1.10.1660.20">
    <property type="match status" value="1"/>
</dbReference>
<dbReference type="Proteomes" id="UP000825886">
    <property type="component" value="Chromosome"/>
</dbReference>
<accession>A0ABX9AV82</accession>
<dbReference type="SUPFAM" id="SSF46955">
    <property type="entry name" value="Putative DNA-binding domain"/>
    <property type="match status" value="1"/>
</dbReference>
<keyword evidence="2" id="KW-0233">DNA recombination</keyword>
<feature type="domain" description="Excisionase-like" evidence="4">
    <location>
        <begin position="3"/>
        <end position="74"/>
    </location>
</feature>